<feature type="domain" description="YjiS-like" evidence="1">
    <location>
        <begin position="11"/>
        <end position="42"/>
    </location>
</feature>
<evidence type="ECO:0000259" key="1">
    <source>
        <dbReference type="Pfam" id="PF06568"/>
    </source>
</evidence>
<protein>
    <submittedName>
        <fullName evidence="2">DUF1127 domain-containing protein</fullName>
    </submittedName>
</protein>
<comment type="caution">
    <text evidence="2">The sequence shown here is derived from an EMBL/GenBank/DDBJ whole genome shotgun (WGS) entry which is preliminary data.</text>
</comment>
<evidence type="ECO:0000313" key="3">
    <source>
        <dbReference type="Proteomes" id="UP000235346"/>
    </source>
</evidence>
<sequence>MSFDRVTTLYAAFRQQCQRRRSRRRLAQLDPHLLDDIGISRATAEREARKPFWK</sequence>
<keyword evidence="3" id="KW-1185">Reference proteome</keyword>
<dbReference type="EMBL" id="PNRE01000036">
    <property type="protein sequence ID" value="PMR70146.1"/>
    <property type="molecule type" value="Genomic_DNA"/>
</dbReference>
<dbReference type="Pfam" id="PF06568">
    <property type="entry name" value="YjiS-like"/>
    <property type="match status" value="1"/>
</dbReference>
<organism evidence="2 3">
    <name type="scientific">Halomonas heilongjiangensis</name>
    <dbReference type="NCBI Taxonomy" id="1387883"/>
    <lineage>
        <taxon>Bacteria</taxon>
        <taxon>Pseudomonadati</taxon>
        <taxon>Pseudomonadota</taxon>
        <taxon>Gammaproteobacteria</taxon>
        <taxon>Oceanospirillales</taxon>
        <taxon>Halomonadaceae</taxon>
        <taxon>Halomonas</taxon>
    </lineage>
</organism>
<dbReference type="Proteomes" id="UP000235346">
    <property type="component" value="Unassembled WGS sequence"/>
</dbReference>
<reference evidence="2 3" key="1">
    <citation type="submission" date="2018-01" db="EMBL/GenBank/DDBJ databases">
        <title>Halomonas endophytica sp. nov., isolated from storage liquid in the stems of Populus euphratica.</title>
        <authorList>
            <person name="Chen C."/>
        </authorList>
    </citation>
    <scope>NUCLEOTIDE SEQUENCE [LARGE SCALE GENOMIC DNA]</scope>
    <source>
        <strain evidence="2 3">DSM 26881</strain>
    </source>
</reference>
<accession>A0A2N7TPN7</accession>
<dbReference type="AlphaFoldDB" id="A0A2N7TPN7"/>
<dbReference type="RefSeq" id="WP_102627485.1">
    <property type="nucleotide sequence ID" value="NZ_PDOH01000001.1"/>
</dbReference>
<evidence type="ECO:0000313" key="2">
    <source>
        <dbReference type="EMBL" id="PMR70146.1"/>
    </source>
</evidence>
<gene>
    <name evidence="2" type="ORF">C1H66_08655</name>
</gene>
<dbReference type="InterPro" id="IPR009506">
    <property type="entry name" value="YjiS-like"/>
</dbReference>
<name>A0A2N7TPN7_9GAMM</name>
<proteinExistence type="predicted"/>